<accession>A0A1S1R5X4</accession>
<feature type="region of interest" description="Disordered" evidence="4">
    <location>
        <begin position="197"/>
        <end position="245"/>
    </location>
</feature>
<comment type="caution">
    <text evidence="6">The sequence shown here is derived from an EMBL/GenBank/DDBJ whole genome shotgun (WGS) entry which is preliminary data.</text>
</comment>
<dbReference type="Gene3D" id="3.50.50.60">
    <property type="entry name" value="FAD/NAD(P)-binding domain"/>
    <property type="match status" value="1"/>
</dbReference>
<dbReference type="Gene3D" id="3.40.30.120">
    <property type="match status" value="1"/>
</dbReference>
<keyword evidence="7" id="KW-1185">Reference proteome</keyword>
<dbReference type="InterPro" id="IPR002938">
    <property type="entry name" value="FAD-bd"/>
</dbReference>
<feature type="domain" description="FAD-binding" evidence="5">
    <location>
        <begin position="2"/>
        <end position="74"/>
    </location>
</feature>
<protein>
    <recommendedName>
        <fullName evidence="5">FAD-binding domain-containing protein</fullName>
    </recommendedName>
</protein>
<proteinExistence type="predicted"/>
<dbReference type="EMBL" id="MBLM01000047">
    <property type="protein sequence ID" value="OHV42378.1"/>
    <property type="molecule type" value="Genomic_DNA"/>
</dbReference>
<dbReference type="SUPFAM" id="SSF51905">
    <property type="entry name" value="FAD/NAD(P)-binding domain"/>
    <property type="match status" value="1"/>
</dbReference>
<dbReference type="PRINTS" id="PR00420">
    <property type="entry name" value="RNGMNOXGNASE"/>
</dbReference>
<dbReference type="GO" id="GO:0016709">
    <property type="term" value="F:oxidoreductase activity, acting on paired donors, with incorporation or reduction of molecular oxygen, NAD(P)H as one donor, and incorporation of one atom of oxygen"/>
    <property type="evidence" value="ECO:0007669"/>
    <property type="project" value="UniProtKB-ARBA"/>
</dbReference>
<evidence type="ECO:0000256" key="3">
    <source>
        <dbReference type="ARBA" id="ARBA00022827"/>
    </source>
</evidence>
<dbReference type="AlphaFoldDB" id="A0A1S1R5X4"/>
<dbReference type="InterPro" id="IPR050641">
    <property type="entry name" value="RIFMO-like"/>
</dbReference>
<sequence>MRVADTCRAGPVSLAGDAAHVMPPFAANGANTGIAGAHNLAWKLAALLRGQASEALLDSYDTERRPAGWFTADQSTHYTQQILDRSAPDPTLAHPYVLDAGGFQYTAGALIPRVGPDGDPEPTTRFDPCGRVGTRIPHRWLDVGHTRSTIDLAGPGRAILTRHRLPSLPRRAGDPHIDVHQADDVAFRDQDELVLLRPTSSPGEEPASTTHSTPCTPSSSQVSGHADVPGGDVHDLVRTAGPSAA</sequence>
<evidence type="ECO:0000256" key="4">
    <source>
        <dbReference type="SAM" id="MobiDB-lite"/>
    </source>
</evidence>
<evidence type="ECO:0000313" key="7">
    <source>
        <dbReference type="Proteomes" id="UP000179627"/>
    </source>
</evidence>
<evidence type="ECO:0000256" key="2">
    <source>
        <dbReference type="ARBA" id="ARBA00022630"/>
    </source>
</evidence>
<evidence type="ECO:0000256" key="1">
    <source>
        <dbReference type="ARBA" id="ARBA00001974"/>
    </source>
</evidence>
<gene>
    <name evidence="6" type="ORF">CC117_12540</name>
</gene>
<keyword evidence="3" id="KW-0274">FAD</keyword>
<evidence type="ECO:0000313" key="6">
    <source>
        <dbReference type="EMBL" id="OHV42378.1"/>
    </source>
</evidence>
<keyword evidence="2" id="KW-0285">Flavoprotein</keyword>
<dbReference type="RefSeq" id="WP_071083026.1">
    <property type="nucleotide sequence ID" value="NZ_MBLM01000047.1"/>
</dbReference>
<dbReference type="Proteomes" id="UP000179627">
    <property type="component" value="Unassembled WGS sequence"/>
</dbReference>
<dbReference type="OrthoDB" id="8670884at2"/>
<dbReference type="PANTHER" id="PTHR43004:SF19">
    <property type="entry name" value="BINDING MONOOXYGENASE, PUTATIVE (JCVI)-RELATED"/>
    <property type="match status" value="1"/>
</dbReference>
<reference evidence="7" key="1">
    <citation type="submission" date="2016-07" db="EMBL/GenBank/DDBJ databases">
        <title>Sequence Frankia sp. strain CcI1.17.</title>
        <authorList>
            <person name="Ghodhbane-Gtari F."/>
            <person name="Swanson E."/>
            <person name="Gueddou A."/>
            <person name="Morris K."/>
            <person name="Hezbri K."/>
            <person name="Ktari A."/>
            <person name="Nouioui I."/>
            <person name="Abebe-Akele F."/>
            <person name="Simpson S."/>
            <person name="Thomas K."/>
            <person name="Gtari M."/>
            <person name="Tisa L.S."/>
            <person name="Hurst S."/>
        </authorList>
    </citation>
    <scope>NUCLEOTIDE SEQUENCE [LARGE SCALE GENOMIC DNA]</scope>
    <source>
        <strain evidence="7">Cc1.17</strain>
    </source>
</reference>
<feature type="compositionally biased region" description="Low complexity" evidence="4">
    <location>
        <begin position="206"/>
        <end position="220"/>
    </location>
</feature>
<name>A0A1S1R5X4_9ACTN</name>
<comment type="cofactor">
    <cofactor evidence="1">
        <name>FAD</name>
        <dbReference type="ChEBI" id="CHEBI:57692"/>
    </cofactor>
</comment>
<dbReference type="Pfam" id="PF01494">
    <property type="entry name" value="FAD_binding_3"/>
    <property type="match status" value="1"/>
</dbReference>
<dbReference type="GO" id="GO:0071949">
    <property type="term" value="F:FAD binding"/>
    <property type="evidence" value="ECO:0007669"/>
    <property type="project" value="InterPro"/>
</dbReference>
<organism evidence="6 7">
    <name type="scientific">Parafrankia colletiae</name>
    <dbReference type="NCBI Taxonomy" id="573497"/>
    <lineage>
        <taxon>Bacteria</taxon>
        <taxon>Bacillati</taxon>
        <taxon>Actinomycetota</taxon>
        <taxon>Actinomycetes</taxon>
        <taxon>Frankiales</taxon>
        <taxon>Frankiaceae</taxon>
        <taxon>Parafrankia</taxon>
    </lineage>
</organism>
<evidence type="ECO:0000259" key="5">
    <source>
        <dbReference type="Pfam" id="PF01494"/>
    </source>
</evidence>
<dbReference type="InterPro" id="IPR036188">
    <property type="entry name" value="FAD/NAD-bd_sf"/>
</dbReference>
<dbReference type="PANTHER" id="PTHR43004">
    <property type="entry name" value="TRK SYSTEM POTASSIUM UPTAKE PROTEIN"/>
    <property type="match status" value="1"/>
</dbReference>